<dbReference type="AlphaFoldDB" id="A0A7V5HM30"/>
<comment type="caution">
    <text evidence="2">The sequence shown here is derived from an EMBL/GenBank/DDBJ whole genome shotgun (WGS) entry which is preliminary data.</text>
</comment>
<feature type="chain" id="PRO_5031045160" evidence="1">
    <location>
        <begin position="20"/>
        <end position="93"/>
    </location>
</feature>
<evidence type="ECO:0000313" key="2">
    <source>
        <dbReference type="EMBL" id="HHF52779.1"/>
    </source>
</evidence>
<evidence type="ECO:0000256" key="1">
    <source>
        <dbReference type="SAM" id="SignalP"/>
    </source>
</evidence>
<accession>A0A7V5HM30</accession>
<protein>
    <submittedName>
        <fullName evidence="2">Uncharacterized protein</fullName>
    </submittedName>
</protein>
<organism evidence="2">
    <name type="scientific">candidate division WOR-3 bacterium</name>
    <dbReference type="NCBI Taxonomy" id="2052148"/>
    <lineage>
        <taxon>Bacteria</taxon>
        <taxon>Bacteria division WOR-3</taxon>
    </lineage>
</organism>
<sequence length="93" mass="10743">MRKIPILLIVLFFSISAYSADNCLRVTKKLWVLQNQIVDKSFRKLSPGAWAQYSHNIKAVYLGQQVSPKTGHKLHVIEYIDRSAAQIWYKLPV</sequence>
<name>A0A7V5HM30_UNCW3</name>
<keyword evidence="1" id="KW-0732">Signal</keyword>
<feature type="signal peptide" evidence="1">
    <location>
        <begin position="1"/>
        <end position="19"/>
    </location>
</feature>
<dbReference type="EMBL" id="DRTX01000016">
    <property type="protein sequence ID" value="HHF52779.1"/>
    <property type="molecule type" value="Genomic_DNA"/>
</dbReference>
<reference evidence="2" key="1">
    <citation type="journal article" date="2020" name="mSystems">
        <title>Genome- and Community-Level Interaction Insights into Carbon Utilization and Element Cycling Functions of Hydrothermarchaeota in Hydrothermal Sediment.</title>
        <authorList>
            <person name="Zhou Z."/>
            <person name="Liu Y."/>
            <person name="Xu W."/>
            <person name="Pan J."/>
            <person name="Luo Z.H."/>
            <person name="Li M."/>
        </authorList>
    </citation>
    <scope>NUCLEOTIDE SEQUENCE [LARGE SCALE GENOMIC DNA]</scope>
    <source>
        <strain evidence="2">HyVt-96</strain>
    </source>
</reference>
<dbReference type="Proteomes" id="UP000886050">
    <property type="component" value="Unassembled WGS sequence"/>
</dbReference>
<proteinExistence type="predicted"/>
<gene>
    <name evidence="2" type="ORF">ENL43_00255</name>
</gene>